<evidence type="ECO:0000313" key="2">
    <source>
        <dbReference type="Proteomes" id="UP000236725"/>
    </source>
</evidence>
<proteinExistence type="predicted"/>
<comment type="caution">
    <text evidence="1">The sequence shown here is derived from an EMBL/GenBank/DDBJ whole genome shotgun (WGS) entry which is preliminary data.</text>
</comment>
<dbReference type="AlphaFoldDB" id="A0A8G2F5G7"/>
<gene>
    <name evidence="1" type="ORF">SAMN05444001_11284</name>
</gene>
<name>A0A8G2F5G7_9BACT</name>
<dbReference type="RefSeq" id="WP_103983746.1">
    <property type="nucleotide sequence ID" value="NZ_FNVS01000012.1"/>
</dbReference>
<dbReference type="EMBL" id="FNVS01000012">
    <property type="protein sequence ID" value="SEG02495.1"/>
    <property type="molecule type" value="Genomic_DNA"/>
</dbReference>
<evidence type="ECO:0000313" key="1">
    <source>
        <dbReference type="EMBL" id="SEG02495.1"/>
    </source>
</evidence>
<dbReference type="Proteomes" id="UP000236725">
    <property type="component" value="Unassembled WGS sequence"/>
</dbReference>
<keyword evidence="2" id="KW-1185">Reference proteome</keyword>
<protein>
    <submittedName>
        <fullName evidence="1">Uncharacterized protein</fullName>
    </submittedName>
</protein>
<reference evidence="1 2" key="1">
    <citation type="submission" date="2016-10" db="EMBL/GenBank/DDBJ databases">
        <authorList>
            <person name="Varghese N."/>
            <person name="Submissions S."/>
        </authorList>
    </citation>
    <scope>NUCLEOTIDE SEQUENCE [LARGE SCALE GENOMIC DNA]</scope>
    <source>
        <strain evidence="1 2">DSM 29073</strain>
    </source>
</reference>
<organism evidence="1 2">
    <name type="scientific">Parabacteroides chinchillae</name>
    <dbReference type="NCBI Taxonomy" id="871327"/>
    <lineage>
        <taxon>Bacteria</taxon>
        <taxon>Pseudomonadati</taxon>
        <taxon>Bacteroidota</taxon>
        <taxon>Bacteroidia</taxon>
        <taxon>Bacteroidales</taxon>
        <taxon>Tannerellaceae</taxon>
        <taxon>Parabacteroides</taxon>
    </lineage>
</organism>
<accession>A0A8G2F5G7</accession>
<sequence length="60" mass="6660">MAKILTEAGSTHVSMHFRDNIPVEMKNGNVLKSEAPEYLNYSGAIKPLPVAEITVYQKLN</sequence>